<dbReference type="PANTHER" id="PTHR44170">
    <property type="entry name" value="PROTEIN SIDEKICK"/>
    <property type="match status" value="1"/>
</dbReference>
<dbReference type="RefSeq" id="WP_004623838.1">
    <property type="nucleotide sequence ID" value="NZ_AORV01000018.1"/>
</dbReference>
<reference evidence="8 9" key="1">
    <citation type="journal article" date="2013" name="Genome Announc.">
        <title>Draft Genome Sequence of the Cellulolytic, Mesophilic, Anaerobic Bacterium Clostridium termitidis Strain CT1112 (DSM 5398).</title>
        <authorList>
            <person name="Lal S."/>
            <person name="Ramachandran U."/>
            <person name="Zhang X."/>
            <person name="Munir R."/>
            <person name="Sparling R."/>
            <person name="Levin D.B."/>
        </authorList>
    </citation>
    <scope>NUCLEOTIDE SEQUENCE [LARGE SCALE GENOMIC DNA]</scope>
    <source>
        <strain evidence="8 9">CT1112</strain>
    </source>
</reference>
<evidence type="ECO:0000256" key="1">
    <source>
        <dbReference type="ARBA" id="ARBA00023157"/>
    </source>
</evidence>
<feature type="region of interest" description="Disordered" evidence="3">
    <location>
        <begin position="712"/>
        <end position="731"/>
    </location>
</feature>
<feature type="signal peptide" evidence="4">
    <location>
        <begin position="1"/>
        <end position="22"/>
    </location>
</feature>
<dbReference type="InterPro" id="IPR011658">
    <property type="entry name" value="PA14_dom"/>
</dbReference>
<dbReference type="InterPro" id="IPR012854">
    <property type="entry name" value="Cu_amine_oxidase-like_N"/>
</dbReference>
<keyword evidence="2" id="KW-0378">Hydrolase</keyword>
<dbReference type="InterPro" id="IPR008979">
    <property type="entry name" value="Galactose-bd-like_sf"/>
</dbReference>
<dbReference type="InterPro" id="IPR003961">
    <property type="entry name" value="FN3_dom"/>
</dbReference>
<evidence type="ECO:0000256" key="3">
    <source>
        <dbReference type="SAM" id="MobiDB-lite"/>
    </source>
</evidence>
<dbReference type="InterPro" id="IPR000421">
    <property type="entry name" value="FA58C"/>
</dbReference>
<dbReference type="InterPro" id="IPR036116">
    <property type="entry name" value="FN3_sf"/>
</dbReference>
<feature type="region of interest" description="Disordered" evidence="3">
    <location>
        <begin position="802"/>
        <end position="825"/>
    </location>
</feature>
<dbReference type="eggNOG" id="COG2133">
    <property type="taxonomic scope" value="Bacteria"/>
</dbReference>
<dbReference type="eggNOG" id="COG3979">
    <property type="taxonomic scope" value="Bacteria"/>
</dbReference>
<dbReference type="InterPro" id="IPR037524">
    <property type="entry name" value="PA14/GLEYA"/>
</dbReference>
<keyword evidence="4" id="KW-0732">Signal</keyword>
<dbReference type="SUPFAM" id="SSF56988">
    <property type="entry name" value="Anthrax protective antigen"/>
    <property type="match status" value="2"/>
</dbReference>
<feature type="domain" description="PA14" evidence="7">
    <location>
        <begin position="578"/>
        <end position="715"/>
    </location>
</feature>
<feature type="compositionally biased region" description="Polar residues" evidence="3">
    <location>
        <begin position="715"/>
        <end position="730"/>
    </location>
</feature>
<feature type="domain" description="Fibronectin type-III" evidence="6">
    <location>
        <begin position="484"/>
        <end position="570"/>
    </location>
</feature>
<dbReference type="SUPFAM" id="SSF49785">
    <property type="entry name" value="Galactose-binding domain-like"/>
    <property type="match status" value="2"/>
</dbReference>
<dbReference type="PROSITE" id="PS50022">
    <property type="entry name" value="FA58C_3"/>
    <property type="match status" value="2"/>
</dbReference>
<dbReference type="InterPro" id="IPR013783">
    <property type="entry name" value="Ig-like_fold"/>
</dbReference>
<dbReference type="Gene3D" id="3.90.182.10">
    <property type="entry name" value="Toxin - Anthrax Protective Antigen,domain 1"/>
    <property type="match status" value="2"/>
</dbReference>
<feature type="domain" description="F5/8 type C" evidence="5">
    <location>
        <begin position="1051"/>
        <end position="1191"/>
    </location>
</feature>
<dbReference type="eggNOG" id="COG3507">
    <property type="taxonomic scope" value="Bacteria"/>
</dbReference>
<evidence type="ECO:0000259" key="5">
    <source>
        <dbReference type="PROSITE" id="PS50022"/>
    </source>
</evidence>
<dbReference type="SMART" id="SM00231">
    <property type="entry name" value="FA58C"/>
    <property type="match status" value="2"/>
</dbReference>
<evidence type="ECO:0000256" key="4">
    <source>
        <dbReference type="SAM" id="SignalP"/>
    </source>
</evidence>
<dbReference type="Gene3D" id="2.60.40.10">
    <property type="entry name" value="Immunoglobulins"/>
    <property type="match status" value="1"/>
</dbReference>
<evidence type="ECO:0000259" key="6">
    <source>
        <dbReference type="PROSITE" id="PS50853"/>
    </source>
</evidence>
<sequence>MKKFLCILLACVLLLSSTAVFATNGNGNGNDKKFNNYNDEYENAINALQAILNNYSRDDRNYDYYDQQYIQEIINQILKLKQKYKDGSTSIFINGREYSVNDGDTIKYKNFVLPVKPVQEGLGANVNWNSKTHIVTITDGNITLVMNLDNNKIKVNGFEIKNSVLTSNKKNQTIVLIKFIAEVLGKNAEINEGAGAIIIDDDGSTSINDNTKGNGLGQFNYSGKWNYGTQANAYLEDNHWSSSRNAYYKVKFEGTQIKLYGATSNNHGIAAVSIDNGRETNVDFYSSKRADNVLVYTSPVLKPGQHTLKVRVTGTKNSKSKGTNVTADRATIFSTDAAQSNIALNKSVFSDSQQSENPAYKGNDGNTSTRWSASDSSINHWWTVDLGALYNINGSQVTWEKPNKAYKYKIEVSPDNYNWTLKANKTNSYSKQQVQSDSFSANSARYVRITVTGLESGCWASFSEFKVFGSGGTNTNVDTKAPTAPTSLKITAPVPSEVALNWNASYDNVGIAGYKIYRNGYEVADISKGTSYRDRGLAAGTTYVYSIVAYDAAGNYSNHSEFAYVTTPNSNGGDSWYGNGNGLKAEYYNNKDLTDLKFTRTDDTVDNYWKNSSPDSRIDKETFSIRWSGQIQPLYSETYTFYTTSDDGVRLWVNGVKLIDNWCDHSETENNGNINLTAGQKYDIKLEYYNNCDIGRINLKWSSSSQSKQIVPKSQLYSSGTTSGTDTQAPTVPERLRASAVSANQITLTWNASSDNTGVAGYRIYRNGVLAGTVNNTTTFTDTGLAANTTYTYQVAAFDAEGNSSNKSSSAAATTRTSTPQVPLGTGNGLKGEYYDNIDFTNLIKERVDENINFNWWKNAPIPSMGADEFSVRWTGQIQPLYSETYTFTTVSDDGARLWINGTRIIDDWREHSSAESSGTITLTAGQKYDIKYEYFDKTNEAEAKLFWSSPSQTKQIVPKSQLYCTDVDTQAPSTPDTLRASAVSSSQVVLNWRASTDNTGVAGYRIYRNGSLIQTVTSGTTYTDTGLAANTSYTYTVSAYDAAGNNSPQSLPVTISTQQPSIDNLALGRSAVSDSEENGNSAQNGNDGNLDTRWCAADGNVNHWWQVDLGSNLDLTGTEITWEKNKVYKYRIEVSADGTNWTAAVDNTGNNTAVQTKKDSFNISNIRYVKVTVTGLEDGCWASFSEFKVF</sequence>
<protein>
    <submittedName>
        <fullName evidence="8">Uncharacterized protein containing chitin-binding domain type 3</fullName>
    </submittedName>
</protein>
<comment type="caution">
    <text evidence="8">The sequence shown here is derived from an EMBL/GenBank/DDBJ whole genome shotgun (WGS) entry which is preliminary data.</text>
</comment>
<dbReference type="PANTHER" id="PTHR44170:SF6">
    <property type="entry name" value="CONTACTIN"/>
    <property type="match status" value="1"/>
</dbReference>
<dbReference type="SMART" id="SM00060">
    <property type="entry name" value="FN3"/>
    <property type="match status" value="3"/>
</dbReference>
<dbReference type="GO" id="GO:0016798">
    <property type="term" value="F:hydrolase activity, acting on glycosyl bonds"/>
    <property type="evidence" value="ECO:0007669"/>
    <property type="project" value="UniProtKB-KW"/>
</dbReference>
<dbReference type="Pfam" id="PF07691">
    <property type="entry name" value="PA14"/>
    <property type="match status" value="2"/>
</dbReference>
<keyword evidence="1" id="KW-1015">Disulfide bond</keyword>
<dbReference type="PROSITE" id="PS50853">
    <property type="entry name" value="FN3"/>
    <property type="match status" value="3"/>
</dbReference>
<feature type="domain" description="F5/8 type C" evidence="5">
    <location>
        <begin position="330"/>
        <end position="470"/>
    </location>
</feature>
<name>S0FT66_RUMCE</name>
<dbReference type="Proteomes" id="UP000014155">
    <property type="component" value="Unassembled WGS sequence"/>
</dbReference>
<dbReference type="Pfam" id="PF07833">
    <property type="entry name" value="Cu_amine_oxidN1"/>
    <property type="match status" value="1"/>
</dbReference>
<feature type="chain" id="PRO_5004497358" evidence="4">
    <location>
        <begin position="23"/>
        <end position="1191"/>
    </location>
</feature>
<dbReference type="SUPFAM" id="SSF49265">
    <property type="entry name" value="Fibronectin type III"/>
    <property type="match status" value="1"/>
</dbReference>
<dbReference type="PATRIC" id="fig|1195236.3.peg.804"/>
<dbReference type="STRING" id="1195236.CTER_0486"/>
<dbReference type="Gene3D" id="3.30.457.10">
    <property type="entry name" value="Copper amine oxidase-like, N-terminal domain"/>
    <property type="match status" value="1"/>
</dbReference>
<dbReference type="GO" id="GO:0098609">
    <property type="term" value="P:cell-cell adhesion"/>
    <property type="evidence" value="ECO:0007669"/>
    <property type="project" value="TreeGrafter"/>
</dbReference>
<dbReference type="eggNOG" id="COG3669">
    <property type="taxonomic scope" value="Bacteria"/>
</dbReference>
<dbReference type="SMART" id="SM00758">
    <property type="entry name" value="PA14"/>
    <property type="match status" value="2"/>
</dbReference>
<evidence type="ECO:0000313" key="8">
    <source>
        <dbReference type="EMBL" id="EMS73526.1"/>
    </source>
</evidence>
<dbReference type="GO" id="GO:0016020">
    <property type="term" value="C:membrane"/>
    <property type="evidence" value="ECO:0007669"/>
    <property type="project" value="UniProtKB-SubCell"/>
</dbReference>
<dbReference type="SUPFAM" id="SSF55383">
    <property type="entry name" value="Copper amine oxidase, domain N"/>
    <property type="match status" value="1"/>
</dbReference>
<feature type="compositionally biased region" description="Low complexity" evidence="3">
    <location>
        <begin position="804"/>
        <end position="819"/>
    </location>
</feature>
<dbReference type="eggNOG" id="COG2182">
    <property type="taxonomic scope" value="Bacteria"/>
</dbReference>
<feature type="domain" description="Fibronectin type-III" evidence="6">
    <location>
        <begin position="975"/>
        <end position="1061"/>
    </location>
</feature>
<dbReference type="Pfam" id="PF00754">
    <property type="entry name" value="F5_F8_type_C"/>
    <property type="match status" value="2"/>
</dbReference>
<evidence type="ECO:0000259" key="7">
    <source>
        <dbReference type="PROSITE" id="PS51820"/>
    </source>
</evidence>
<dbReference type="EMBL" id="AORV01000018">
    <property type="protein sequence ID" value="EMS73526.1"/>
    <property type="molecule type" value="Genomic_DNA"/>
</dbReference>
<dbReference type="CDD" id="cd00063">
    <property type="entry name" value="FN3"/>
    <property type="match status" value="3"/>
</dbReference>
<keyword evidence="2" id="KW-0326">Glycosidase</keyword>
<keyword evidence="9" id="KW-1185">Reference proteome</keyword>
<evidence type="ECO:0000313" key="9">
    <source>
        <dbReference type="Proteomes" id="UP000014155"/>
    </source>
</evidence>
<organism evidence="8 9">
    <name type="scientific">Ruminiclostridium cellobioparum subsp. termitidis CT1112</name>
    <dbReference type="NCBI Taxonomy" id="1195236"/>
    <lineage>
        <taxon>Bacteria</taxon>
        <taxon>Bacillati</taxon>
        <taxon>Bacillota</taxon>
        <taxon>Clostridia</taxon>
        <taxon>Eubacteriales</taxon>
        <taxon>Oscillospiraceae</taxon>
        <taxon>Ruminiclostridium</taxon>
    </lineage>
</organism>
<gene>
    <name evidence="8" type="ORF">CTER_0486</name>
</gene>
<feature type="domain" description="Fibronectin type-III" evidence="6">
    <location>
        <begin position="732"/>
        <end position="818"/>
    </location>
</feature>
<proteinExistence type="predicted"/>
<dbReference type="PROSITE" id="PS51820">
    <property type="entry name" value="PA14"/>
    <property type="match status" value="2"/>
</dbReference>
<accession>S0FT66</accession>
<dbReference type="Pfam" id="PF00041">
    <property type="entry name" value="fn3"/>
    <property type="match status" value="3"/>
</dbReference>
<feature type="domain" description="PA14" evidence="7">
    <location>
        <begin position="825"/>
        <end position="962"/>
    </location>
</feature>
<dbReference type="InterPro" id="IPR036582">
    <property type="entry name" value="Mao_N_sf"/>
</dbReference>
<evidence type="ECO:0000256" key="2">
    <source>
        <dbReference type="ARBA" id="ARBA00023295"/>
    </source>
</evidence>
<dbReference type="AlphaFoldDB" id="S0FT66"/>
<dbReference type="Gene3D" id="2.60.120.260">
    <property type="entry name" value="Galactose-binding domain-like"/>
    <property type="match status" value="3"/>
</dbReference>